<feature type="non-terminal residue" evidence="2">
    <location>
        <position position="171"/>
    </location>
</feature>
<evidence type="ECO:0000259" key="1">
    <source>
        <dbReference type="Pfam" id="PF00927"/>
    </source>
</evidence>
<dbReference type="InterPro" id="IPR038765">
    <property type="entry name" value="Papain-like_cys_pep_sf"/>
</dbReference>
<dbReference type="InterPro" id="IPR050779">
    <property type="entry name" value="Transglutaminase"/>
</dbReference>
<feature type="domain" description="Transglutaminase C-terminal" evidence="1">
    <location>
        <begin position="107"/>
        <end position="169"/>
    </location>
</feature>
<dbReference type="PANTHER" id="PTHR11590:SF6">
    <property type="entry name" value="PROTEIN-GLUTAMINE GAMMA-GLUTAMYLTRANSFERASE 2"/>
    <property type="match status" value="1"/>
</dbReference>
<dbReference type="Gene3D" id="2.60.40.10">
    <property type="entry name" value="Immunoglobulins"/>
    <property type="match status" value="1"/>
</dbReference>
<evidence type="ECO:0000313" key="3">
    <source>
        <dbReference type="Proteomes" id="UP001529510"/>
    </source>
</evidence>
<dbReference type="InterPro" id="IPR036238">
    <property type="entry name" value="Transglutaminase_C_sf"/>
</dbReference>
<dbReference type="Pfam" id="PF00927">
    <property type="entry name" value="Transglut_C"/>
    <property type="match status" value="1"/>
</dbReference>
<protein>
    <recommendedName>
        <fullName evidence="1">Transglutaminase C-terminal domain-containing protein</fullName>
    </recommendedName>
</protein>
<dbReference type="SUPFAM" id="SSF54001">
    <property type="entry name" value="Cysteine proteinases"/>
    <property type="match status" value="1"/>
</dbReference>
<dbReference type="EMBL" id="JAMKFB020000006">
    <property type="protein sequence ID" value="KAL0190211.1"/>
    <property type="molecule type" value="Genomic_DNA"/>
</dbReference>
<dbReference type="Gene3D" id="3.90.260.10">
    <property type="entry name" value="Transglutaminase-like"/>
    <property type="match status" value="1"/>
</dbReference>
<gene>
    <name evidence="2" type="ORF">M9458_012909</name>
</gene>
<name>A0ABD0QVG7_CIRMR</name>
<keyword evidence="3" id="KW-1185">Reference proteome</keyword>
<accession>A0ABD0QVG7</accession>
<dbReference type="SUPFAM" id="SSF49309">
    <property type="entry name" value="Transglutaminase, two C-terminal domains"/>
    <property type="match status" value="1"/>
</dbReference>
<proteinExistence type="predicted"/>
<evidence type="ECO:0000313" key="2">
    <source>
        <dbReference type="EMBL" id="KAL0190211.1"/>
    </source>
</evidence>
<dbReference type="PANTHER" id="PTHR11590">
    <property type="entry name" value="PROTEIN-GLUTAMINE GAMMA-GLUTAMYLTRANSFERASE"/>
    <property type="match status" value="1"/>
</dbReference>
<dbReference type="InterPro" id="IPR013783">
    <property type="entry name" value="Ig-like_fold"/>
</dbReference>
<organism evidence="2 3">
    <name type="scientific">Cirrhinus mrigala</name>
    <name type="common">Mrigala</name>
    <dbReference type="NCBI Taxonomy" id="683832"/>
    <lineage>
        <taxon>Eukaryota</taxon>
        <taxon>Metazoa</taxon>
        <taxon>Chordata</taxon>
        <taxon>Craniata</taxon>
        <taxon>Vertebrata</taxon>
        <taxon>Euteleostomi</taxon>
        <taxon>Actinopterygii</taxon>
        <taxon>Neopterygii</taxon>
        <taxon>Teleostei</taxon>
        <taxon>Ostariophysi</taxon>
        <taxon>Cypriniformes</taxon>
        <taxon>Cyprinidae</taxon>
        <taxon>Labeoninae</taxon>
        <taxon>Labeonini</taxon>
        <taxon>Cirrhinus</taxon>
    </lineage>
</organism>
<reference evidence="2 3" key="1">
    <citation type="submission" date="2024-05" db="EMBL/GenBank/DDBJ databases">
        <title>Genome sequencing and assembly of Indian major carp, Cirrhinus mrigala (Hamilton, 1822).</title>
        <authorList>
            <person name="Mohindra V."/>
            <person name="Chowdhury L.M."/>
            <person name="Lal K."/>
            <person name="Jena J.K."/>
        </authorList>
    </citation>
    <scope>NUCLEOTIDE SEQUENCE [LARGE SCALE GENOMIC DNA]</scope>
    <source>
        <strain evidence="2">CM1030</strain>
        <tissue evidence="2">Blood</tissue>
    </source>
</reference>
<dbReference type="Proteomes" id="UP001529510">
    <property type="component" value="Unassembled WGS sequence"/>
</dbReference>
<comment type="caution">
    <text evidence="2">The sequence shown here is derived from an EMBL/GenBank/DDBJ whole genome shotgun (WGS) entry which is preliminary data.</text>
</comment>
<dbReference type="InterPro" id="IPR036985">
    <property type="entry name" value="Transglutaminase-like_sf"/>
</dbReference>
<sequence length="171" mass="19148">VFCCGPVSVRAIKEGELTLKYDAPFVFAEVNADLVYTLKYNDGSTRKIVNDQKVGQKISTKSVGRDEREDITHLYKYPEGSVEERQVFEKANHQNKLLLEQPNSGLHITIKLSTGIRKGCDFDVFAIVSNNTEENKKCRLVFASRAVSYNGVTGRECGFKDLLNVELAPRG</sequence>
<dbReference type="AlphaFoldDB" id="A0ABD0QVG7"/>
<feature type="non-terminal residue" evidence="2">
    <location>
        <position position="1"/>
    </location>
</feature>
<dbReference type="InterPro" id="IPR008958">
    <property type="entry name" value="Transglutaminase_C"/>
</dbReference>